<evidence type="ECO:0000313" key="2">
    <source>
        <dbReference type="Proteomes" id="UP001151133"/>
    </source>
</evidence>
<dbReference type="EMBL" id="JAOZEV010000038">
    <property type="protein sequence ID" value="MCV9934682.1"/>
    <property type="molecule type" value="Genomic_DNA"/>
</dbReference>
<name>A0A9X3CAQ5_9FLAO</name>
<keyword evidence="2" id="KW-1185">Reference proteome</keyword>
<comment type="caution">
    <text evidence="1">The sequence shown here is derived from an EMBL/GenBank/DDBJ whole genome shotgun (WGS) entry which is preliminary data.</text>
</comment>
<protein>
    <submittedName>
        <fullName evidence="1">Uncharacterized protein</fullName>
    </submittedName>
</protein>
<accession>A0A9X3CAQ5</accession>
<sequence>MEIMGFFKTKKMLFICLMYTVFCCKGENNDNITTYKSNTSVIIVNESCFVKQKIFNEKDDKELIYKYENEIYEIKSNKKQAYDIVLNGKKYLSNLNLESANINFYYYKCMDKKVFLIEGDDYYSSVFFAYLFENEVLYYLGNFDINQPNVENSGVLKKDFKILANKDQLTIDLLLRDKFFKTFNLKQKKITPKEVFDSKINLNGLWRLNCENSLTTFDISNKSGYLSLYSDNLIYINVEIIYIEDKIGEYYIKFKSTESQQSYSGDKKSIDDSEISKSENIGRLVIKNDELLLYWEGLYNDKTKKKDFELDFVLIKENEGVNPVKLIKCE</sequence>
<dbReference type="RefSeq" id="WP_264288844.1">
    <property type="nucleotide sequence ID" value="NZ_JAOZEV010000038.1"/>
</dbReference>
<evidence type="ECO:0000313" key="1">
    <source>
        <dbReference type="EMBL" id="MCV9934682.1"/>
    </source>
</evidence>
<dbReference type="Proteomes" id="UP001151133">
    <property type="component" value="Unassembled WGS sequence"/>
</dbReference>
<reference evidence="1" key="1">
    <citation type="submission" date="2022-10" db="EMBL/GenBank/DDBJ databases">
        <title>Two novel species of Flavobacterium.</title>
        <authorList>
            <person name="Liu Q."/>
            <person name="Xin Y.-H."/>
        </authorList>
    </citation>
    <scope>NUCLEOTIDE SEQUENCE</scope>
    <source>
        <strain evidence="1">LS1R47</strain>
    </source>
</reference>
<organism evidence="1 2">
    <name type="scientific">Flavobacterium frigoritolerans</name>
    <dbReference type="NCBI Taxonomy" id="2987686"/>
    <lineage>
        <taxon>Bacteria</taxon>
        <taxon>Pseudomonadati</taxon>
        <taxon>Bacteroidota</taxon>
        <taxon>Flavobacteriia</taxon>
        <taxon>Flavobacteriales</taxon>
        <taxon>Flavobacteriaceae</taxon>
        <taxon>Flavobacterium</taxon>
    </lineage>
</organism>
<gene>
    <name evidence="1" type="ORF">OIU80_20570</name>
</gene>
<proteinExistence type="predicted"/>
<dbReference type="AlphaFoldDB" id="A0A9X3CAQ5"/>